<protein>
    <recommendedName>
        <fullName evidence="1">5-oxoprolinase subunit A</fullName>
        <shortName evidence="1">5-OPase subunit A</shortName>
        <ecNumber evidence="1">3.5.2.9</ecNumber>
    </recommendedName>
    <alternativeName>
        <fullName evidence="1">5-oxoprolinase (ATP-hydrolyzing) subunit A</fullName>
    </alternativeName>
</protein>
<proteinExistence type="inferred from homology"/>
<sequence length="263" mass="27657">MKGAFTKTIDLNSDLGESFGAWRMGDDVALLAIVSSANIACGFHGGDPDVMRGTVAMAVQRDVAIGAHVSLPDLQGFGRREMAVTPNEAYALTLYQVGALHGFAQAAGTRLRHVKPHGALYNMAARDAKLAAAIARAVHDFDPTLYLFGLANSALIDAGRAVGIPVAAEAFADRRYRPDGSLQPRREPDALIQESDEAIAQAMAMAREGRVRAVDGSILELQADTVCVHGDSAHAVTLARQLRAALEAADIGIAPPHGSGRQA</sequence>
<organism evidence="2 3">
    <name type="scientific">Dyella choica</name>
    <dbReference type="NCBI Taxonomy" id="1927959"/>
    <lineage>
        <taxon>Bacteria</taxon>
        <taxon>Pseudomonadati</taxon>
        <taxon>Pseudomonadota</taxon>
        <taxon>Gammaproteobacteria</taxon>
        <taxon>Lysobacterales</taxon>
        <taxon>Rhodanobacteraceae</taxon>
        <taxon>Dyella</taxon>
    </lineage>
</organism>
<keyword evidence="3" id="KW-1185">Reference proteome</keyword>
<evidence type="ECO:0000313" key="3">
    <source>
        <dbReference type="Proteomes" id="UP000274358"/>
    </source>
</evidence>
<comment type="function">
    <text evidence="1">Catalyzes the cleavage of 5-oxoproline to form L-glutamate coupled to the hydrolysis of ATP to ADP and inorganic phosphate.</text>
</comment>
<dbReference type="InterPro" id="IPR011330">
    <property type="entry name" value="Glyco_hydro/deAcase_b/a-brl"/>
</dbReference>
<dbReference type="NCBIfam" id="NF003814">
    <property type="entry name" value="PRK05406.1-3"/>
    <property type="match status" value="1"/>
</dbReference>
<dbReference type="SUPFAM" id="SSF88713">
    <property type="entry name" value="Glycoside hydrolase/deacetylase"/>
    <property type="match status" value="1"/>
</dbReference>
<comment type="similarity">
    <text evidence="1">Belongs to the LamB/PxpA family.</text>
</comment>
<dbReference type="NCBIfam" id="NF003816">
    <property type="entry name" value="PRK05406.1-5"/>
    <property type="match status" value="1"/>
</dbReference>
<dbReference type="Pfam" id="PF03746">
    <property type="entry name" value="LamB_YcsF"/>
    <property type="match status" value="1"/>
</dbReference>
<dbReference type="HAMAP" id="MF_00691">
    <property type="entry name" value="PxpA"/>
    <property type="match status" value="1"/>
</dbReference>
<dbReference type="PANTHER" id="PTHR30292:SF0">
    <property type="entry name" value="5-OXOPROLINASE SUBUNIT A"/>
    <property type="match status" value="1"/>
</dbReference>
<comment type="caution">
    <text evidence="2">The sequence shown here is derived from an EMBL/GenBank/DDBJ whole genome shotgun (WGS) entry which is preliminary data.</text>
</comment>
<dbReference type="CDD" id="cd10787">
    <property type="entry name" value="LamB_YcsF_like"/>
    <property type="match status" value="1"/>
</dbReference>
<accession>A0A3S0SBD8</accession>
<evidence type="ECO:0000313" key="2">
    <source>
        <dbReference type="EMBL" id="RUL77763.1"/>
    </source>
</evidence>
<dbReference type="EMBL" id="RYYV01000004">
    <property type="protein sequence ID" value="RUL77763.1"/>
    <property type="molecule type" value="Genomic_DNA"/>
</dbReference>
<dbReference type="InterPro" id="IPR005501">
    <property type="entry name" value="LamB/YcsF/PxpA-like"/>
</dbReference>
<comment type="subunit">
    <text evidence="1">Forms a complex composed of PxpA, PxpB and PxpC.</text>
</comment>
<dbReference type="PANTHER" id="PTHR30292">
    <property type="entry name" value="UNCHARACTERIZED PROTEIN YBGL-RELATED"/>
    <property type="match status" value="1"/>
</dbReference>
<dbReference type="AlphaFoldDB" id="A0A3S0SBD8"/>
<evidence type="ECO:0000256" key="1">
    <source>
        <dbReference type="HAMAP-Rule" id="MF_00691"/>
    </source>
</evidence>
<dbReference type="OrthoDB" id="9773478at2"/>
<comment type="catalytic activity">
    <reaction evidence="1">
        <text>5-oxo-L-proline + ATP + 2 H2O = L-glutamate + ADP + phosphate + H(+)</text>
        <dbReference type="Rhea" id="RHEA:10348"/>
        <dbReference type="ChEBI" id="CHEBI:15377"/>
        <dbReference type="ChEBI" id="CHEBI:15378"/>
        <dbReference type="ChEBI" id="CHEBI:29985"/>
        <dbReference type="ChEBI" id="CHEBI:30616"/>
        <dbReference type="ChEBI" id="CHEBI:43474"/>
        <dbReference type="ChEBI" id="CHEBI:58402"/>
        <dbReference type="ChEBI" id="CHEBI:456216"/>
        <dbReference type="EC" id="3.5.2.9"/>
    </reaction>
</comment>
<keyword evidence="1" id="KW-0067">ATP-binding</keyword>
<dbReference type="GO" id="GO:0017168">
    <property type="term" value="F:5-oxoprolinase (ATP-hydrolyzing) activity"/>
    <property type="evidence" value="ECO:0007669"/>
    <property type="project" value="UniProtKB-UniRule"/>
</dbReference>
<dbReference type="Gene3D" id="3.20.20.370">
    <property type="entry name" value="Glycoside hydrolase/deacetylase"/>
    <property type="match status" value="1"/>
</dbReference>
<dbReference type="EC" id="3.5.2.9" evidence="1"/>
<dbReference type="GO" id="GO:0005975">
    <property type="term" value="P:carbohydrate metabolic process"/>
    <property type="evidence" value="ECO:0007669"/>
    <property type="project" value="InterPro"/>
</dbReference>
<name>A0A3S0SBD8_9GAMM</name>
<dbReference type="GO" id="GO:0005524">
    <property type="term" value="F:ATP binding"/>
    <property type="evidence" value="ECO:0007669"/>
    <property type="project" value="UniProtKB-UniRule"/>
</dbReference>
<keyword evidence="1" id="KW-0547">Nucleotide-binding</keyword>
<reference evidence="2 3" key="1">
    <citation type="submission" date="2018-12" db="EMBL/GenBank/DDBJ databases">
        <title>Dyella dinghuensis sp. nov. DHOA06 and Dyella choica sp. nov. 4M-K27, isolated from forest soil.</title>
        <authorList>
            <person name="Qiu L.-H."/>
            <person name="Gao Z.-H."/>
        </authorList>
    </citation>
    <scope>NUCLEOTIDE SEQUENCE [LARGE SCALE GENOMIC DNA]</scope>
    <source>
        <strain evidence="2 3">4M-K27</strain>
    </source>
</reference>
<keyword evidence="1" id="KW-0378">Hydrolase</keyword>
<gene>
    <name evidence="1" type="primary">pxpA</name>
    <name evidence="2" type="ORF">EKH80_07100</name>
</gene>
<dbReference type="Proteomes" id="UP000274358">
    <property type="component" value="Unassembled WGS sequence"/>
</dbReference>